<sequence length="308" mass="32008">MSLITRRMAILAKIEATLGVDAIPTGAADAMLVGSPNLSPLEGDEVERDIVRPYFGAGGSVLATQFRKLSFAVELAGVGAAGDLPGYAALLRACAMSATVAANTSATFAPVTDGLESLSIYANMDGVNHALLGARGSYKLDISAKALPKFEFEFTGAYVPPADTPRPAAVYPKFLAPLPVNKANTTLALDGFTAAASAFSLDAGNTVVKRDLINVDTTEITGRKSTGSVTFEATLVGTKAWVEMARASAIVPLALRHGQGATNVVEVKSTRAQLGKPSYSDVDGIQMITIPLVFVPASGNDEFSIIVR</sequence>
<dbReference type="PATRIC" id="fig|433924.3.peg.4233"/>
<protein>
    <submittedName>
        <fullName evidence="1">Uncharacterized protein</fullName>
    </submittedName>
</protein>
<dbReference type="AlphaFoldDB" id="A0A147GWK3"/>
<accession>A0A147GWK3</accession>
<evidence type="ECO:0000313" key="2">
    <source>
        <dbReference type="Proteomes" id="UP000072741"/>
    </source>
</evidence>
<dbReference type="InterPro" id="IPR044000">
    <property type="entry name" value="Phage_tube_2"/>
</dbReference>
<name>A0A147GWK3_9BURK</name>
<gene>
    <name evidence="1" type="ORF">NS331_11100</name>
</gene>
<organism evidence="1 2">
    <name type="scientific">Pseudacidovorax intermedius</name>
    <dbReference type="NCBI Taxonomy" id="433924"/>
    <lineage>
        <taxon>Bacteria</taxon>
        <taxon>Pseudomonadati</taxon>
        <taxon>Pseudomonadota</taxon>
        <taxon>Betaproteobacteria</taxon>
        <taxon>Burkholderiales</taxon>
        <taxon>Comamonadaceae</taxon>
        <taxon>Pseudacidovorax</taxon>
    </lineage>
</organism>
<reference evidence="1 2" key="1">
    <citation type="journal article" date="2016" name="Front. Microbiol.">
        <title>Genomic Resource of Rice Seed Associated Bacteria.</title>
        <authorList>
            <person name="Midha S."/>
            <person name="Bansal K."/>
            <person name="Sharma S."/>
            <person name="Kumar N."/>
            <person name="Patil P.P."/>
            <person name="Chaudhry V."/>
            <person name="Patil P.B."/>
        </authorList>
    </citation>
    <scope>NUCLEOTIDE SEQUENCE [LARGE SCALE GENOMIC DNA]</scope>
    <source>
        <strain evidence="1 2">NS331</strain>
    </source>
</reference>
<evidence type="ECO:0000313" key="1">
    <source>
        <dbReference type="EMBL" id="KTT21900.1"/>
    </source>
</evidence>
<dbReference type="Pfam" id="PF18906">
    <property type="entry name" value="Phage_tube_2"/>
    <property type="match status" value="1"/>
</dbReference>
<proteinExistence type="predicted"/>
<dbReference type="EMBL" id="LDSL01000064">
    <property type="protein sequence ID" value="KTT21900.1"/>
    <property type="molecule type" value="Genomic_DNA"/>
</dbReference>
<comment type="caution">
    <text evidence="1">The sequence shown here is derived from an EMBL/GenBank/DDBJ whole genome shotgun (WGS) entry which is preliminary data.</text>
</comment>
<keyword evidence="2" id="KW-1185">Reference proteome</keyword>
<dbReference type="RefSeq" id="WP_058642048.1">
    <property type="nucleotide sequence ID" value="NZ_LDSL01000064.1"/>
</dbReference>
<dbReference type="Proteomes" id="UP000072741">
    <property type="component" value="Unassembled WGS sequence"/>
</dbReference>
<dbReference type="OrthoDB" id="6147138at2"/>